<proteinExistence type="predicted"/>
<evidence type="ECO:0000259" key="2">
    <source>
        <dbReference type="Pfam" id="PF22725"/>
    </source>
</evidence>
<dbReference type="EMBL" id="CP119317">
    <property type="protein sequence ID" value="WEK55959.1"/>
    <property type="molecule type" value="Genomic_DNA"/>
</dbReference>
<feature type="domain" description="Gfo/Idh/MocA-like oxidoreductase N-terminal" evidence="1">
    <location>
        <begin position="2"/>
        <end position="116"/>
    </location>
</feature>
<dbReference type="Gene3D" id="3.40.50.720">
    <property type="entry name" value="NAD(P)-binding Rossmann-like Domain"/>
    <property type="match status" value="1"/>
</dbReference>
<dbReference type="AlphaFoldDB" id="A0AA95JH16"/>
<reference evidence="3" key="1">
    <citation type="submission" date="2023-03" db="EMBL/GenBank/DDBJ databases">
        <title>Andean soil-derived lignocellulolytic bacterial consortium as a source of novel taxa and putative plastic-active enzymes.</title>
        <authorList>
            <person name="Diaz-Garcia L."/>
            <person name="Chuvochina M."/>
            <person name="Feuerriegel G."/>
            <person name="Bunk B."/>
            <person name="Sproer C."/>
            <person name="Streit W.R."/>
            <person name="Rodriguez L.M."/>
            <person name="Overmann J."/>
            <person name="Jimenez D.J."/>
        </authorList>
    </citation>
    <scope>NUCLEOTIDE SEQUENCE</scope>
    <source>
        <strain evidence="3">MAG 2441</strain>
    </source>
</reference>
<accession>A0AA95JH16</accession>
<sequence>MFHVLIIGAGTMGKTHIQAFSHMEDVKIIGVIDKKGQDVELECPVFSSFEEALMSIERIDIVDICVPTPLHLEFIKKAADAKLNIICEKPIARSLEEGLESIRYCQQKNVKLFVAHVLRFFPEYERAKELLDNNAIGKVGVARTTRAGSYPRGWNDWYSNYESSGGLILDMVIHDIDFLRWCFGDVERVYAKGTFGKGFEKLEYALITLRFKNGVIAHVEGSWAHDSFSMKFELAGTNGVIDYDSLKDKSIEARIRIQEASVGGVPVPESPLKTTPYYRELRHFMDCLKTGETPKVTADDALEAIKISLSAIESIRTNKPITIQ</sequence>
<dbReference type="PANTHER" id="PTHR43377">
    <property type="entry name" value="BILIVERDIN REDUCTASE A"/>
    <property type="match status" value="1"/>
</dbReference>
<dbReference type="SUPFAM" id="SSF55347">
    <property type="entry name" value="Glyceraldehyde-3-phosphate dehydrogenase-like, C-terminal domain"/>
    <property type="match status" value="1"/>
</dbReference>
<gene>
    <name evidence="3" type="ORF">P0Y55_07910</name>
</gene>
<evidence type="ECO:0000313" key="3">
    <source>
        <dbReference type="EMBL" id="WEK55959.1"/>
    </source>
</evidence>
<dbReference type="InterPro" id="IPR051450">
    <property type="entry name" value="Gfo/Idh/MocA_Oxidoreductases"/>
</dbReference>
<dbReference type="Proteomes" id="UP001178662">
    <property type="component" value="Chromosome"/>
</dbReference>
<dbReference type="InterPro" id="IPR055170">
    <property type="entry name" value="GFO_IDH_MocA-like_dom"/>
</dbReference>
<dbReference type="SUPFAM" id="SSF51735">
    <property type="entry name" value="NAD(P)-binding Rossmann-fold domains"/>
    <property type="match status" value="1"/>
</dbReference>
<name>A0AA95JH16_9BACL</name>
<dbReference type="InterPro" id="IPR036291">
    <property type="entry name" value="NAD(P)-bd_dom_sf"/>
</dbReference>
<dbReference type="Gene3D" id="3.30.360.10">
    <property type="entry name" value="Dihydrodipicolinate Reductase, domain 2"/>
    <property type="match status" value="1"/>
</dbReference>
<dbReference type="Pfam" id="PF01408">
    <property type="entry name" value="GFO_IDH_MocA"/>
    <property type="match status" value="1"/>
</dbReference>
<dbReference type="Pfam" id="PF22725">
    <property type="entry name" value="GFO_IDH_MocA_C3"/>
    <property type="match status" value="1"/>
</dbReference>
<organism evidence="3 4">
    <name type="scientific">Candidatus Cohnella colombiensis</name>
    <dbReference type="NCBI Taxonomy" id="3121368"/>
    <lineage>
        <taxon>Bacteria</taxon>
        <taxon>Bacillati</taxon>
        <taxon>Bacillota</taxon>
        <taxon>Bacilli</taxon>
        <taxon>Bacillales</taxon>
        <taxon>Paenibacillaceae</taxon>
        <taxon>Cohnella</taxon>
    </lineage>
</organism>
<dbReference type="GO" id="GO:0000166">
    <property type="term" value="F:nucleotide binding"/>
    <property type="evidence" value="ECO:0007669"/>
    <property type="project" value="InterPro"/>
</dbReference>
<keyword evidence="4" id="KW-1185">Reference proteome</keyword>
<feature type="domain" description="GFO/IDH/MocA-like oxidoreductase" evidence="2">
    <location>
        <begin position="124"/>
        <end position="241"/>
    </location>
</feature>
<protein>
    <submittedName>
        <fullName evidence="3">Gfo/Idh/MocA family oxidoreductase</fullName>
    </submittedName>
</protein>
<dbReference type="InterPro" id="IPR000683">
    <property type="entry name" value="Gfo/Idh/MocA-like_OxRdtase_N"/>
</dbReference>
<dbReference type="PANTHER" id="PTHR43377:SF1">
    <property type="entry name" value="BILIVERDIN REDUCTASE A"/>
    <property type="match status" value="1"/>
</dbReference>
<evidence type="ECO:0000259" key="1">
    <source>
        <dbReference type="Pfam" id="PF01408"/>
    </source>
</evidence>
<evidence type="ECO:0000313" key="4">
    <source>
        <dbReference type="Proteomes" id="UP001178662"/>
    </source>
</evidence>